<name>A0A9N7RR30_STRHE</name>
<keyword evidence="3" id="KW-1185">Reference proteome</keyword>
<proteinExistence type="predicted"/>
<gene>
    <name evidence="2" type="ORF">SHERM_07203</name>
</gene>
<dbReference type="OrthoDB" id="1749079at2759"/>
<comment type="caution">
    <text evidence="2">The sequence shown here is derived from an EMBL/GenBank/DDBJ whole genome shotgun (WGS) entry which is preliminary data.</text>
</comment>
<feature type="region of interest" description="Disordered" evidence="1">
    <location>
        <begin position="120"/>
        <end position="177"/>
    </location>
</feature>
<dbReference type="AlphaFoldDB" id="A0A9N7RR30"/>
<dbReference type="Proteomes" id="UP001153555">
    <property type="component" value="Unassembled WGS sequence"/>
</dbReference>
<dbReference type="EMBL" id="CACSLK010034050">
    <property type="protein sequence ID" value="CAA0841170.1"/>
    <property type="molecule type" value="Genomic_DNA"/>
</dbReference>
<sequence>MYGWLCRHVFVVLKDLGLEDIPPAHVMPRWTKLAVRNPMFCVISNISEQCAQIDDKKFMMNKLWSDIHICMGLVEVRMDLIVEFFKLVGDHKRKLLIEEEGGSDKTDKEQSFESFVGMSVPQEIHIQPPTQSKNKGSGKRLKSNKEKSIEQSQSKRRICKTCGERAGHNARTCPKKQ</sequence>
<evidence type="ECO:0000313" key="3">
    <source>
        <dbReference type="Proteomes" id="UP001153555"/>
    </source>
</evidence>
<reference evidence="2" key="1">
    <citation type="submission" date="2019-12" db="EMBL/GenBank/DDBJ databases">
        <authorList>
            <person name="Scholes J."/>
        </authorList>
    </citation>
    <scope>NUCLEOTIDE SEQUENCE</scope>
</reference>
<accession>A0A9N7RR30</accession>
<organism evidence="2 3">
    <name type="scientific">Striga hermonthica</name>
    <name type="common">Purple witchweed</name>
    <name type="synonym">Buchnera hermonthica</name>
    <dbReference type="NCBI Taxonomy" id="68872"/>
    <lineage>
        <taxon>Eukaryota</taxon>
        <taxon>Viridiplantae</taxon>
        <taxon>Streptophyta</taxon>
        <taxon>Embryophyta</taxon>
        <taxon>Tracheophyta</taxon>
        <taxon>Spermatophyta</taxon>
        <taxon>Magnoliopsida</taxon>
        <taxon>eudicotyledons</taxon>
        <taxon>Gunneridae</taxon>
        <taxon>Pentapetalae</taxon>
        <taxon>asterids</taxon>
        <taxon>lamiids</taxon>
        <taxon>Lamiales</taxon>
        <taxon>Orobanchaceae</taxon>
        <taxon>Buchnereae</taxon>
        <taxon>Striga</taxon>
    </lineage>
</organism>
<protein>
    <submittedName>
        <fullName evidence="2">Protein FAR1-RELATED SEQUENCE 6</fullName>
    </submittedName>
</protein>
<evidence type="ECO:0000256" key="1">
    <source>
        <dbReference type="SAM" id="MobiDB-lite"/>
    </source>
</evidence>
<evidence type="ECO:0000313" key="2">
    <source>
        <dbReference type="EMBL" id="CAA0841170.1"/>
    </source>
</evidence>